<name>Q4JD30_PANLE</name>
<dbReference type="EMBL" id="AY909906">
    <property type="protein sequence ID" value="AAX99313.1"/>
    <property type="molecule type" value="Genomic_DNA"/>
</dbReference>
<dbReference type="AlphaFoldDB" id="Q4JD30"/>
<feature type="region of interest" description="Disordered" evidence="1">
    <location>
        <begin position="18"/>
        <end position="85"/>
    </location>
</feature>
<feature type="non-terminal residue" evidence="2">
    <location>
        <position position="85"/>
    </location>
</feature>
<organism evidence="2">
    <name type="scientific">Panthera leo persica</name>
    <name type="common">Asiatic lion</name>
    <dbReference type="NCBI Taxonomy" id="83386"/>
    <lineage>
        <taxon>Eukaryota</taxon>
        <taxon>Metazoa</taxon>
        <taxon>Chordata</taxon>
        <taxon>Craniata</taxon>
        <taxon>Vertebrata</taxon>
        <taxon>Euteleostomi</taxon>
        <taxon>Mammalia</taxon>
        <taxon>Eutheria</taxon>
        <taxon>Laurasiatheria</taxon>
        <taxon>Carnivora</taxon>
        <taxon>Feliformia</taxon>
        <taxon>Felidae</taxon>
        <taxon>Pantherinae</taxon>
        <taxon>Panthera</taxon>
    </lineage>
</organism>
<sequence>HSLRYFYTAVSRTGRAVRFGGPSGPHAFPAIPQRRRESEGRAVGAVSGAGGTQFGTSRRRSPRCTHRPRDLTCTPPSATTTRASP</sequence>
<accession>Q4JD30</accession>
<feature type="non-terminal residue" evidence="2">
    <location>
        <position position="1"/>
    </location>
</feature>
<evidence type="ECO:0000313" key="2">
    <source>
        <dbReference type="EMBL" id="AAX99313.1"/>
    </source>
</evidence>
<protein>
    <submittedName>
        <fullName evidence="2">MHC class I antigen</fullName>
    </submittedName>
</protein>
<feature type="compositionally biased region" description="Low complexity" evidence="1">
    <location>
        <begin position="72"/>
        <end position="85"/>
    </location>
</feature>
<reference evidence="2" key="1">
    <citation type="journal article" date="2005" name="Tissue Antigens">
        <title>Major histocompatibility complex class I polymorphism in Asiatic lions.</title>
        <authorList>
            <person name="Sachdev M."/>
            <person name="Sankaranarayanan R."/>
            <person name="Reddanna P."/>
            <person name="Thangaraj K."/>
            <person name="Singh L."/>
        </authorList>
    </citation>
    <scope>NUCLEOTIDE SEQUENCE</scope>
    <source>
        <tissue evidence="2">Blood</tissue>
    </source>
</reference>
<proteinExistence type="predicted"/>
<feature type="compositionally biased region" description="Basic residues" evidence="1">
    <location>
        <begin position="57"/>
        <end position="66"/>
    </location>
</feature>
<evidence type="ECO:0000256" key="1">
    <source>
        <dbReference type="SAM" id="MobiDB-lite"/>
    </source>
</evidence>